<evidence type="ECO:0000313" key="19">
    <source>
        <dbReference type="EMBL" id="TPD57623.1"/>
    </source>
</evidence>
<keyword evidence="12 14" id="KW-0961">Cell wall biogenesis/degradation</keyword>
<organism evidence="19 20">
    <name type="scientific">Emcibacter nanhaiensis</name>
    <dbReference type="NCBI Taxonomy" id="1505037"/>
    <lineage>
        <taxon>Bacteria</taxon>
        <taxon>Pseudomonadati</taxon>
        <taxon>Pseudomonadota</taxon>
        <taxon>Alphaproteobacteria</taxon>
        <taxon>Emcibacterales</taxon>
        <taxon>Emcibacteraceae</taxon>
        <taxon>Emcibacter</taxon>
    </lineage>
</organism>
<evidence type="ECO:0000256" key="17">
    <source>
        <dbReference type="PROSITE-ProRule" id="PRU00409"/>
    </source>
</evidence>
<feature type="active site" evidence="15">
    <location>
        <position position="276"/>
    </location>
</feature>
<dbReference type="AlphaFoldDB" id="A0A501PB86"/>
<dbReference type="Pfam" id="PF07478">
    <property type="entry name" value="Dala_Dala_lig_C"/>
    <property type="match status" value="1"/>
</dbReference>
<dbReference type="GO" id="GO:0005737">
    <property type="term" value="C:cytoplasm"/>
    <property type="evidence" value="ECO:0007669"/>
    <property type="project" value="UniProtKB-SubCell"/>
</dbReference>
<keyword evidence="16" id="KW-0479">Metal-binding</keyword>
<evidence type="ECO:0000256" key="12">
    <source>
        <dbReference type="ARBA" id="ARBA00023316"/>
    </source>
</evidence>
<dbReference type="SUPFAM" id="SSF52440">
    <property type="entry name" value="PreATP-grasp domain"/>
    <property type="match status" value="1"/>
</dbReference>
<evidence type="ECO:0000256" key="1">
    <source>
        <dbReference type="ARBA" id="ARBA00001936"/>
    </source>
</evidence>
<comment type="similarity">
    <text evidence="4 14">Belongs to the D-alanine--D-alanine ligase family.</text>
</comment>
<comment type="subcellular location">
    <subcellularLocation>
        <location evidence="3 14">Cytoplasm</location>
    </subcellularLocation>
</comment>
<dbReference type="GO" id="GO:0009252">
    <property type="term" value="P:peptidoglycan biosynthetic process"/>
    <property type="evidence" value="ECO:0007669"/>
    <property type="project" value="UniProtKB-UniRule"/>
</dbReference>
<dbReference type="GO" id="GO:0046872">
    <property type="term" value="F:metal ion binding"/>
    <property type="evidence" value="ECO:0007669"/>
    <property type="project" value="UniProtKB-KW"/>
</dbReference>
<dbReference type="GO" id="GO:0008360">
    <property type="term" value="P:regulation of cell shape"/>
    <property type="evidence" value="ECO:0007669"/>
    <property type="project" value="UniProtKB-KW"/>
</dbReference>
<reference evidence="20" key="1">
    <citation type="submission" date="2019-06" db="EMBL/GenBank/DDBJ databases">
        <title>The complete genome of Emcibacter congregatus ZYLT.</title>
        <authorList>
            <person name="Zhao Z."/>
        </authorList>
    </citation>
    <scope>NUCLEOTIDE SEQUENCE [LARGE SCALE GENOMIC DNA]</scope>
    <source>
        <strain evidence="20">MCCC 1A06723</strain>
    </source>
</reference>
<feature type="active site" evidence="15">
    <location>
        <position position="141"/>
    </location>
</feature>
<evidence type="ECO:0000259" key="18">
    <source>
        <dbReference type="PROSITE" id="PS50975"/>
    </source>
</evidence>
<dbReference type="PIRSF" id="PIRSF039102">
    <property type="entry name" value="Ddl/VanB"/>
    <property type="match status" value="1"/>
</dbReference>
<evidence type="ECO:0000256" key="4">
    <source>
        <dbReference type="ARBA" id="ARBA00010871"/>
    </source>
</evidence>
<evidence type="ECO:0000256" key="15">
    <source>
        <dbReference type="PIRSR" id="PIRSR039102-1"/>
    </source>
</evidence>
<dbReference type="UniPathway" id="UPA00219"/>
<evidence type="ECO:0000313" key="20">
    <source>
        <dbReference type="Proteomes" id="UP000319148"/>
    </source>
</evidence>
<comment type="catalytic activity">
    <reaction evidence="13 14">
        <text>2 D-alanine + ATP = D-alanyl-D-alanine + ADP + phosphate + H(+)</text>
        <dbReference type="Rhea" id="RHEA:11224"/>
        <dbReference type="ChEBI" id="CHEBI:15378"/>
        <dbReference type="ChEBI" id="CHEBI:30616"/>
        <dbReference type="ChEBI" id="CHEBI:43474"/>
        <dbReference type="ChEBI" id="CHEBI:57416"/>
        <dbReference type="ChEBI" id="CHEBI:57822"/>
        <dbReference type="ChEBI" id="CHEBI:456216"/>
        <dbReference type="EC" id="6.3.2.4"/>
    </reaction>
</comment>
<keyword evidence="16" id="KW-0460">Magnesium</keyword>
<feature type="domain" description="ATP-grasp" evidence="18">
    <location>
        <begin position="101"/>
        <end position="298"/>
    </location>
</feature>
<feature type="binding site" evidence="16">
    <location>
        <position position="265"/>
    </location>
    <ligand>
        <name>Mg(2+)</name>
        <dbReference type="ChEBI" id="CHEBI:18420"/>
        <label>1</label>
    </ligand>
</feature>
<dbReference type="SUPFAM" id="SSF56059">
    <property type="entry name" value="Glutathione synthetase ATP-binding domain-like"/>
    <property type="match status" value="1"/>
</dbReference>
<dbReference type="GO" id="GO:0071555">
    <property type="term" value="P:cell wall organization"/>
    <property type="evidence" value="ECO:0007669"/>
    <property type="project" value="UniProtKB-KW"/>
</dbReference>
<evidence type="ECO:0000256" key="14">
    <source>
        <dbReference type="HAMAP-Rule" id="MF_00047"/>
    </source>
</evidence>
<comment type="function">
    <text evidence="2 14">Cell wall formation.</text>
</comment>
<comment type="cofactor">
    <cofactor evidence="1">
        <name>Mn(2+)</name>
        <dbReference type="ChEBI" id="CHEBI:29035"/>
    </cofactor>
</comment>
<evidence type="ECO:0000256" key="11">
    <source>
        <dbReference type="ARBA" id="ARBA00022984"/>
    </source>
</evidence>
<keyword evidence="6 14" id="KW-0963">Cytoplasm</keyword>
<dbReference type="RefSeq" id="WP_139941938.1">
    <property type="nucleotide sequence ID" value="NZ_JBHSYP010000005.1"/>
</dbReference>
<keyword evidence="20" id="KW-1185">Reference proteome</keyword>
<dbReference type="NCBIfam" id="NF002378">
    <property type="entry name" value="PRK01372.1"/>
    <property type="match status" value="1"/>
</dbReference>
<dbReference type="PROSITE" id="PS00844">
    <property type="entry name" value="DALA_DALA_LIGASE_2"/>
    <property type="match status" value="1"/>
</dbReference>
<evidence type="ECO:0000256" key="13">
    <source>
        <dbReference type="ARBA" id="ARBA00047614"/>
    </source>
</evidence>
<dbReference type="InterPro" id="IPR000291">
    <property type="entry name" value="D-Ala_lig_Van_CS"/>
</dbReference>
<comment type="caution">
    <text evidence="19">The sequence shown here is derived from an EMBL/GenBank/DDBJ whole genome shotgun (WGS) entry which is preliminary data.</text>
</comment>
<dbReference type="EC" id="6.3.2.4" evidence="5 14"/>
<dbReference type="PANTHER" id="PTHR23132">
    <property type="entry name" value="D-ALANINE--D-ALANINE LIGASE"/>
    <property type="match status" value="1"/>
</dbReference>
<comment type="cofactor">
    <cofactor evidence="16">
        <name>Mg(2+)</name>
        <dbReference type="ChEBI" id="CHEBI:18420"/>
    </cofactor>
    <cofactor evidence="16">
        <name>Mn(2+)</name>
        <dbReference type="ChEBI" id="CHEBI:29035"/>
    </cofactor>
    <text evidence="16">Binds 2 magnesium or manganese ions per subunit.</text>
</comment>
<dbReference type="PROSITE" id="PS50975">
    <property type="entry name" value="ATP_GRASP"/>
    <property type="match status" value="1"/>
</dbReference>
<comment type="pathway">
    <text evidence="14">Cell wall biogenesis; peptidoglycan biosynthesis.</text>
</comment>
<dbReference type="EMBL" id="VFIY01000018">
    <property type="protein sequence ID" value="TPD57623.1"/>
    <property type="molecule type" value="Genomic_DNA"/>
</dbReference>
<proteinExistence type="inferred from homology"/>
<dbReference type="InterPro" id="IPR005905">
    <property type="entry name" value="D_ala_D_ala"/>
</dbReference>
<dbReference type="InterPro" id="IPR011127">
    <property type="entry name" value="Dala_Dala_lig_N"/>
</dbReference>
<evidence type="ECO:0000256" key="2">
    <source>
        <dbReference type="ARBA" id="ARBA00003921"/>
    </source>
</evidence>
<keyword evidence="10 14" id="KW-0133">Cell shape</keyword>
<keyword evidence="16" id="KW-0464">Manganese</keyword>
<evidence type="ECO:0000256" key="7">
    <source>
        <dbReference type="ARBA" id="ARBA00022598"/>
    </source>
</evidence>
<feature type="binding site" evidence="16">
    <location>
        <position position="265"/>
    </location>
    <ligand>
        <name>Mg(2+)</name>
        <dbReference type="ChEBI" id="CHEBI:18420"/>
        <label>2</label>
    </ligand>
</feature>
<dbReference type="OrthoDB" id="9813261at2"/>
<dbReference type="Gene3D" id="3.30.470.20">
    <property type="entry name" value="ATP-grasp fold, B domain"/>
    <property type="match status" value="1"/>
</dbReference>
<dbReference type="InterPro" id="IPR016185">
    <property type="entry name" value="PreATP-grasp_dom_sf"/>
</dbReference>
<evidence type="ECO:0000256" key="10">
    <source>
        <dbReference type="ARBA" id="ARBA00022960"/>
    </source>
</evidence>
<evidence type="ECO:0000256" key="6">
    <source>
        <dbReference type="ARBA" id="ARBA00022490"/>
    </source>
</evidence>
<dbReference type="Gene3D" id="3.30.1490.20">
    <property type="entry name" value="ATP-grasp fold, A domain"/>
    <property type="match status" value="1"/>
</dbReference>
<dbReference type="Gene3D" id="3.40.50.20">
    <property type="match status" value="1"/>
</dbReference>
<protein>
    <recommendedName>
        <fullName evidence="5 14">D-alanine--D-alanine ligase</fullName>
        <ecNumber evidence="5 14">6.3.2.4</ecNumber>
    </recommendedName>
    <alternativeName>
        <fullName evidence="14">D-Ala-D-Ala ligase</fullName>
    </alternativeName>
    <alternativeName>
        <fullName evidence="14">D-alanylalanine synthetase</fullName>
    </alternativeName>
</protein>
<dbReference type="InterPro" id="IPR011095">
    <property type="entry name" value="Dala_Dala_lig_C"/>
</dbReference>
<dbReference type="NCBIfam" id="TIGR01205">
    <property type="entry name" value="D_ala_D_alaTIGR"/>
    <property type="match status" value="1"/>
</dbReference>
<evidence type="ECO:0000256" key="8">
    <source>
        <dbReference type="ARBA" id="ARBA00022741"/>
    </source>
</evidence>
<gene>
    <name evidence="14" type="primary">ddl</name>
    <name evidence="19" type="ORF">FIV46_16060</name>
</gene>
<evidence type="ECO:0000256" key="16">
    <source>
        <dbReference type="PIRSR" id="PIRSR039102-3"/>
    </source>
</evidence>
<dbReference type="Proteomes" id="UP000319148">
    <property type="component" value="Unassembled WGS sequence"/>
</dbReference>
<keyword evidence="8 17" id="KW-0547">Nucleotide-binding</keyword>
<sequence length="304" mass="32805">MSKHVVVLKGGWSAEREVSLMSGAAVAKALTNAGYNVTELDVTPDVYTDLVRIKPDVAFNALHGRWGEDGCIQGLLEILKIPYTHSGVRASAVAMDKIAAKAMFRTVGIPCAEDKLIEGAALFKTDPLPRPYVVKPANEGSSVGVVIVRDGSNLSPDMPGPWQSGSLLMAEQFLPGRELTVSVMGDKALAVTELRPLSGFYDYEAKYQDGKTEHLVPAPLDDEMTGRLMHLALEAHRVLGCRGVSRADFRLDDGPDGDGIPYILEVNTQPGMTDLSLVPEQAAHLGISFEDLVSWMVEDASCDR</sequence>
<keyword evidence="11 14" id="KW-0573">Peptidoglycan synthesis</keyword>
<dbReference type="GO" id="GO:0005524">
    <property type="term" value="F:ATP binding"/>
    <property type="evidence" value="ECO:0007669"/>
    <property type="project" value="UniProtKB-UniRule"/>
</dbReference>
<feature type="active site" evidence="15">
    <location>
        <position position="15"/>
    </location>
</feature>
<keyword evidence="7 14" id="KW-0436">Ligase</keyword>
<dbReference type="PROSITE" id="PS00843">
    <property type="entry name" value="DALA_DALA_LIGASE_1"/>
    <property type="match status" value="1"/>
</dbReference>
<feature type="binding site" evidence="16">
    <location>
        <position position="248"/>
    </location>
    <ligand>
        <name>Mg(2+)</name>
        <dbReference type="ChEBI" id="CHEBI:18420"/>
        <label>1</label>
    </ligand>
</feature>
<evidence type="ECO:0000256" key="5">
    <source>
        <dbReference type="ARBA" id="ARBA00012216"/>
    </source>
</evidence>
<dbReference type="GO" id="GO:0008716">
    <property type="term" value="F:D-alanine-D-alanine ligase activity"/>
    <property type="evidence" value="ECO:0007669"/>
    <property type="project" value="UniProtKB-UniRule"/>
</dbReference>
<evidence type="ECO:0000256" key="3">
    <source>
        <dbReference type="ARBA" id="ARBA00004496"/>
    </source>
</evidence>
<dbReference type="InterPro" id="IPR011761">
    <property type="entry name" value="ATP-grasp"/>
</dbReference>
<dbReference type="PANTHER" id="PTHR23132:SF23">
    <property type="entry name" value="D-ALANINE--D-ALANINE LIGASE B"/>
    <property type="match status" value="1"/>
</dbReference>
<keyword evidence="9 17" id="KW-0067">ATP-binding</keyword>
<name>A0A501PB86_9PROT</name>
<accession>A0A501PB86</accession>
<dbReference type="InterPro" id="IPR013815">
    <property type="entry name" value="ATP_grasp_subdomain_1"/>
</dbReference>
<feature type="binding site" evidence="16">
    <location>
        <position position="267"/>
    </location>
    <ligand>
        <name>Mg(2+)</name>
        <dbReference type="ChEBI" id="CHEBI:18420"/>
        <label>2</label>
    </ligand>
</feature>
<evidence type="ECO:0000256" key="9">
    <source>
        <dbReference type="ARBA" id="ARBA00022840"/>
    </source>
</evidence>
<dbReference type="Pfam" id="PF01820">
    <property type="entry name" value="Dala_Dala_lig_N"/>
    <property type="match status" value="1"/>
</dbReference>
<dbReference type="HAMAP" id="MF_00047">
    <property type="entry name" value="Dala_Dala_lig"/>
    <property type="match status" value="1"/>
</dbReference>